<dbReference type="RefSeq" id="WP_058500108.1">
    <property type="nucleotide sequence ID" value="NZ_CAAAHW010000005.1"/>
</dbReference>
<dbReference type="AlphaFoldDB" id="A0A378JE59"/>
<dbReference type="Proteomes" id="UP000254476">
    <property type="component" value="Unassembled WGS sequence"/>
</dbReference>
<keyword evidence="4" id="KW-1185">Reference proteome</keyword>
<name>A0A378JE59_9GAMM</name>
<evidence type="ECO:0000313" key="2">
    <source>
        <dbReference type="EMBL" id="KTD06359.1"/>
    </source>
</evidence>
<dbReference type="NCBIfam" id="NF043030">
    <property type="entry name" value="T4SS_Wip"/>
    <property type="match status" value="1"/>
</dbReference>
<gene>
    <name evidence="3" type="primary">WipB_1</name>
    <name evidence="2" type="ORF">Lgra_3136</name>
    <name evidence="3" type="ORF">NCTC12388_01906</name>
</gene>
<dbReference type="EMBL" id="UGOB01000001">
    <property type="protein sequence ID" value="STX45177.1"/>
    <property type="molecule type" value="Genomic_DNA"/>
</dbReference>
<reference evidence="3 5" key="2">
    <citation type="submission" date="2018-06" db="EMBL/GenBank/DDBJ databases">
        <authorList>
            <consortium name="Pathogen Informatics"/>
            <person name="Doyle S."/>
        </authorList>
    </citation>
    <scope>NUCLEOTIDE SEQUENCE [LARGE SCALE GENOMIC DNA]</scope>
    <source>
        <strain evidence="3 5">NCTC12388</strain>
    </source>
</reference>
<evidence type="ECO:0000313" key="3">
    <source>
        <dbReference type="EMBL" id="STX45177.1"/>
    </source>
</evidence>
<accession>A0A378JE59</accession>
<protein>
    <submittedName>
        <fullName evidence="3">Dot/Icm secretion system substrate</fullName>
    </submittedName>
</protein>
<dbReference type="STRING" id="45066.Lgra_3136"/>
<evidence type="ECO:0000313" key="5">
    <source>
        <dbReference type="Proteomes" id="UP000254476"/>
    </source>
</evidence>
<organism evidence="3 5">
    <name type="scientific">Legionella gratiana</name>
    <dbReference type="NCBI Taxonomy" id="45066"/>
    <lineage>
        <taxon>Bacteria</taxon>
        <taxon>Pseudomonadati</taxon>
        <taxon>Pseudomonadota</taxon>
        <taxon>Gammaproteobacteria</taxon>
        <taxon>Legionellales</taxon>
        <taxon>Legionellaceae</taxon>
        <taxon>Legionella</taxon>
    </lineage>
</organism>
<proteinExistence type="predicted"/>
<dbReference type="OrthoDB" id="5654315at2"/>
<dbReference type="SUPFAM" id="SSF56300">
    <property type="entry name" value="Metallo-dependent phosphatases"/>
    <property type="match status" value="1"/>
</dbReference>
<evidence type="ECO:0000259" key="1">
    <source>
        <dbReference type="Pfam" id="PF21663"/>
    </source>
</evidence>
<reference evidence="2 4" key="1">
    <citation type="submission" date="2015-11" db="EMBL/GenBank/DDBJ databases">
        <title>Genomic analysis of 38 Legionella species identifies large and diverse effector repertoires.</title>
        <authorList>
            <person name="Burstein D."/>
            <person name="Amaro F."/>
            <person name="Zusman T."/>
            <person name="Lifshitz Z."/>
            <person name="Cohen O."/>
            <person name="Gilbert J.A."/>
            <person name="Pupko T."/>
            <person name="Shuman H.A."/>
            <person name="Segal G."/>
        </authorList>
    </citation>
    <scope>NUCLEOTIDE SEQUENCE [LARGE SCALE GENOMIC DNA]</scope>
    <source>
        <strain evidence="2 4">Lyon 8420412</strain>
    </source>
</reference>
<dbReference type="Pfam" id="PF21663">
    <property type="entry name" value="WipA_Phos"/>
    <property type="match status" value="1"/>
</dbReference>
<feature type="domain" description="WipA-like phosphatase" evidence="1">
    <location>
        <begin position="92"/>
        <end position="327"/>
    </location>
</feature>
<dbReference type="GO" id="GO:0016791">
    <property type="term" value="F:phosphatase activity"/>
    <property type="evidence" value="ECO:0007669"/>
    <property type="project" value="InterPro"/>
</dbReference>
<dbReference type="Proteomes" id="UP000054691">
    <property type="component" value="Unassembled WGS sequence"/>
</dbReference>
<dbReference type="InterPro" id="IPR048521">
    <property type="entry name" value="WipA_Phos"/>
</dbReference>
<dbReference type="Gene3D" id="3.60.21.10">
    <property type="match status" value="1"/>
</dbReference>
<dbReference type="InterPro" id="IPR029052">
    <property type="entry name" value="Metallo-depent_PP-like"/>
</dbReference>
<sequence length="355" mass="41131">MPFKKQLIHCDLRLFPHQESEVDYEISMGDLHGNALLLLNFLIRYGVIKINQRDYEIFVQIYCLPSEKLTKEHINCFNRIIDSSSVNLLKKIRFLGDMFADRGSNDYFTLKILAHLHKHHLDYEIILSNHDVEFLLFFELYGFDKPYKEITISSVVTESLQMLIKIVRNGWVNKEWLQLAITKAILPKLKALSYTYEKVNEEDLLIIYSHAPIDLHVISKIANELNVPFDDSHALSIKNSIISINQQLQLKYTDGNLAKLFSGLFNPRVNVSGMAARGLERLIWNRTYEDLKRECRHKDLMIYYVHGHDSSGLSQDNVFVLDGLLGKSLGNMQGIMNILLSRGEEKKRCNFSHLS</sequence>
<dbReference type="EMBL" id="LNYE01000029">
    <property type="protein sequence ID" value="KTD06359.1"/>
    <property type="molecule type" value="Genomic_DNA"/>
</dbReference>
<evidence type="ECO:0000313" key="4">
    <source>
        <dbReference type="Proteomes" id="UP000054691"/>
    </source>
</evidence>